<evidence type="ECO:0000313" key="2">
    <source>
        <dbReference type="EMBL" id="VVD01037.1"/>
    </source>
</evidence>
<dbReference type="SUPFAM" id="SSF55729">
    <property type="entry name" value="Acyl-CoA N-acyltransferases (Nat)"/>
    <property type="match status" value="1"/>
</dbReference>
<accession>A0A5E4QTL0</accession>
<dbReference type="InterPro" id="IPR016181">
    <property type="entry name" value="Acyl_CoA_acyltransferase"/>
</dbReference>
<dbReference type="GO" id="GO:0016747">
    <property type="term" value="F:acyltransferase activity, transferring groups other than amino-acyl groups"/>
    <property type="evidence" value="ECO:0007669"/>
    <property type="project" value="InterPro"/>
</dbReference>
<keyword evidence="3" id="KW-1185">Reference proteome</keyword>
<feature type="domain" description="N-acetyltransferase" evidence="1">
    <location>
        <begin position="145"/>
        <end position="277"/>
    </location>
</feature>
<evidence type="ECO:0000313" key="3">
    <source>
        <dbReference type="Proteomes" id="UP000324832"/>
    </source>
</evidence>
<name>A0A5E4QTL0_9NEOP</name>
<dbReference type="EMBL" id="FZQP02005122">
    <property type="protein sequence ID" value="VVD01037.1"/>
    <property type="molecule type" value="Genomic_DNA"/>
</dbReference>
<dbReference type="PANTHER" id="PTHR20958:SF6">
    <property type="entry name" value="GLYCINE N-ACYLTRANSFERASE-LIKE PROTEIN"/>
    <property type="match status" value="1"/>
</dbReference>
<gene>
    <name evidence="2" type="ORF">LSINAPIS_LOCUS11555</name>
</gene>
<reference evidence="2 3" key="1">
    <citation type="submission" date="2017-07" db="EMBL/GenBank/DDBJ databases">
        <authorList>
            <person name="Talla V."/>
            <person name="Backstrom N."/>
        </authorList>
    </citation>
    <scope>NUCLEOTIDE SEQUENCE [LARGE SCALE GENOMIC DNA]</scope>
</reference>
<dbReference type="PANTHER" id="PTHR20958">
    <property type="entry name" value="GLYCINE N-ACYLTRANSFERASE-LIKE PROTEIN"/>
    <property type="match status" value="1"/>
</dbReference>
<sequence length="277" mass="31839">MAEPLVELPYSKWSTARDAFKENWPSHIVEYSFLDIQLKYPVFQKYLKLKIYCPYGDVTNGIVGISDKEKYYEVFVHPLRERVMEECLKTTKLISWDRPITVPEASDVALDLLKRISDELSILITSDDIAVKHFVTNDSTQYEGISCPPGTYVGPLTSAYLDIVDSTWAYTSDFSRDYFQFLASNGFTYVLYSSKHEPMAWLNVGANGDLSHLFCLEPFRRKGYAEFMIKYVVNDLLSRNSNVLAFTVQDNAPAYKMFQKLGFTNDGCVHWLTLEPK</sequence>
<dbReference type="InterPro" id="IPR000182">
    <property type="entry name" value="GNAT_dom"/>
</dbReference>
<dbReference type="InterPro" id="IPR013653">
    <property type="entry name" value="GCN5-like_dom"/>
</dbReference>
<dbReference type="Gene3D" id="3.40.630.30">
    <property type="match status" value="2"/>
</dbReference>
<organism evidence="2 3">
    <name type="scientific">Leptidea sinapis</name>
    <dbReference type="NCBI Taxonomy" id="189913"/>
    <lineage>
        <taxon>Eukaryota</taxon>
        <taxon>Metazoa</taxon>
        <taxon>Ecdysozoa</taxon>
        <taxon>Arthropoda</taxon>
        <taxon>Hexapoda</taxon>
        <taxon>Insecta</taxon>
        <taxon>Pterygota</taxon>
        <taxon>Neoptera</taxon>
        <taxon>Endopterygota</taxon>
        <taxon>Lepidoptera</taxon>
        <taxon>Glossata</taxon>
        <taxon>Ditrysia</taxon>
        <taxon>Papilionoidea</taxon>
        <taxon>Pieridae</taxon>
        <taxon>Dismorphiinae</taxon>
        <taxon>Leptidea</taxon>
    </lineage>
</organism>
<dbReference type="Pfam" id="PF08445">
    <property type="entry name" value="FR47"/>
    <property type="match status" value="1"/>
</dbReference>
<dbReference type="InterPro" id="IPR053225">
    <property type="entry name" value="Acyl-CoA_N-acyltransferase"/>
</dbReference>
<dbReference type="AlphaFoldDB" id="A0A5E4QTL0"/>
<dbReference type="Proteomes" id="UP000324832">
    <property type="component" value="Unassembled WGS sequence"/>
</dbReference>
<dbReference type="PROSITE" id="PS51186">
    <property type="entry name" value="GNAT"/>
    <property type="match status" value="1"/>
</dbReference>
<proteinExistence type="predicted"/>
<protein>
    <recommendedName>
        <fullName evidence="1">N-acetyltransferase domain-containing protein</fullName>
    </recommendedName>
</protein>
<evidence type="ECO:0000259" key="1">
    <source>
        <dbReference type="PROSITE" id="PS51186"/>
    </source>
</evidence>